<dbReference type="OrthoDB" id="272235at2"/>
<evidence type="ECO:0000313" key="1">
    <source>
        <dbReference type="EMBL" id="TDK22682.1"/>
    </source>
</evidence>
<dbReference type="InterPro" id="IPR009367">
    <property type="entry name" value="Elm1-like"/>
</dbReference>
<name>A0A4R5TP61_9GAMM</name>
<dbReference type="PANTHER" id="PTHR33986">
    <property type="entry name" value="OS02G0535700 PROTEIN"/>
    <property type="match status" value="1"/>
</dbReference>
<dbReference type="AlphaFoldDB" id="A0A4R5TP61"/>
<gene>
    <name evidence="1" type="ORF">E2F46_13015</name>
</gene>
<dbReference type="PANTHER" id="PTHR33986:SF15">
    <property type="entry name" value="MITOCHONDRIAL FISSION PROTEIN ELM1"/>
    <property type="match status" value="1"/>
</dbReference>
<dbReference type="Pfam" id="PF06258">
    <property type="entry name" value="Mito_fiss_Elm1"/>
    <property type="match status" value="1"/>
</dbReference>
<dbReference type="Proteomes" id="UP000294796">
    <property type="component" value="Unassembled WGS sequence"/>
</dbReference>
<sequence>MIVYVERSPSHPALSAPIWAVSDGRAGNARQAEALAVALAGGDAIESIVLSPRAPWKWMAPRALPGSHAAFGAEFATRLASPPALVVGCGRQAALATRLLRARGSRVVQVLDPRIDPRHWDLVVVPEHDTLRGDNVVVTRGGLHPVDDAWLARARTAFDAFSSLPGPRTALLLGGGSRHVPFDVAEFDRLADQLDAVLARDGGSVLATTSRRSSDALRDRLKQRYGHAPHVTWRGADDGDNPYPGLLAWADRIVCSPDSVNMVSEACATRAPVFVFEPDRVQGAPRRFLDALLSSGRIRVMDDALASFDAEPLRESARVAAEIKQRLTLPL</sequence>
<dbReference type="EMBL" id="SMTF01000012">
    <property type="protein sequence ID" value="TDK22682.1"/>
    <property type="molecule type" value="Genomic_DNA"/>
</dbReference>
<comment type="caution">
    <text evidence="1">The sequence shown here is derived from an EMBL/GenBank/DDBJ whole genome shotgun (WGS) entry which is preliminary data.</text>
</comment>
<protein>
    <submittedName>
        <fullName evidence="1">Nucleoside-diphosphate sugar epimerase</fullName>
    </submittedName>
</protein>
<reference evidence="1 2" key="1">
    <citation type="submission" date="2019-03" db="EMBL/GenBank/DDBJ databases">
        <title>Luteimonas zhaokaii sp.nov., isolated from the rectal contents of Plateau pika in Yushu, Qinghai Province, China.</title>
        <authorList>
            <person name="Zhang G."/>
        </authorList>
    </citation>
    <scope>NUCLEOTIDE SEQUENCE [LARGE SCALE GENOMIC DNA]</scope>
    <source>
        <strain evidence="1 2">B9</strain>
    </source>
</reference>
<evidence type="ECO:0000313" key="2">
    <source>
        <dbReference type="Proteomes" id="UP000294796"/>
    </source>
</evidence>
<accession>A0A4R5TP61</accession>
<keyword evidence="2" id="KW-1185">Reference proteome</keyword>
<organism evidence="1 2">
    <name type="scientific">Luteimonas aestuarii</name>
    <dbReference type="NCBI Taxonomy" id="453837"/>
    <lineage>
        <taxon>Bacteria</taxon>
        <taxon>Pseudomonadati</taxon>
        <taxon>Pseudomonadota</taxon>
        <taxon>Gammaproteobacteria</taxon>
        <taxon>Lysobacterales</taxon>
        <taxon>Lysobacteraceae</taxon>
        <taxon>Luteimonas</taxon>
    </lineage>
</organism>
<proteinExistence type="predicted"/>